<gene>
    <name evidence="2" type="ORF">SAMN06269117_1204</name>
</gene>
<dbReference type="EMBL" id="FXTM01000020">
    <property type="protein sequence ID" value="SMO69695.1"/>
    <property type="molecule type" value="Genomic_DNA"/>
</dbReference>
<dbReference type="RefSeq" id="WP_142935951.1">
    <property type="nucleotide sequence ID" value="NZ_FXTM01000020.1"/>
</dbReference>
<dbReference type="OrthoDB" id="9807451at2"/>
<evidence type="ECO:0000259" key="1">
    <source>
        <dbReference type="Pfam" id="PF02579"/>
    </source>
</evidence>
<dbReference type="Proteomes" id="UP000317315">
    <property type="component" value="Unassembled WGS sequence"/>
</dbReference>
<dbReference type="CDD" id="cd00851">
    <property type="entry name" value="MTH1175"/>
    <property type="match status" value="1"/>
</dbReference>
<feature type="domain" description="Dinitrogenase iron-molybdenum cofactor biosynthesis" evidence="1">
    <location>
        <begin position="16"/>
        <end position="106"/>
    </location>
</feature>
<dbReference type="AlphaFoldDB" id="A0A521DDM3"/>
<dbReference type="InterPro" id="IPR003731">
    <property type="entry name" value="Di-Nase_FeMo-co_biosynth"/>
</dbReference>
<organism evidence="2 3">
    <name type="scientific">Balnearium lithotrophicum</name>
    <dbReference type="NCBI Taxonomy" id="223788"/>
    <lineage>
        <taxon>Bacteria</taxon>
        <taxon>Pseudomonadati</taxon>
        <taxon>Aquificota</taxon>
        <taxon>Aquificia</taxon>
        <taxon>Desulfurobacteriales</taxon>
        <taxon>Desulfurobacteriaceae</taxon>
        <taxon>Balnearium</taxon>
    </lineage>
</organism>
<dbReference type="InterPro" id="IPR036105">
    <property type="entry name" value="DiNase_FeMo-co_biosyn_sf"/>
</dbReference>
<accession>A0A521DDM3</accession>
<evidence type="ECO:0000313" key="3">
    <source>
        <dbReference type="Proteomes" id="UP000317315"/>
    </source>
</evidence>
<proteinExistence type="predicted"/>
<dbReference type="SUPFAM" id="SSF53146">
    <property type="entry name" value="Nitrogenase accessory factor-like"/>
    <property type="match status" value="1"/>
</dbReference>
<dbReference type="Gene3D" id="3.30.420.130">
    <property type="entry name" value="Dinitrogenase iron-molybdenum cofactor biosynthesis domain"/>
    <property type="match status" value="1"/>
</dbReference>
<dbReference type="PANTHER" id="PTHR33937">
    <property type="entry name" value="IRON-MOLYBDENUM PROTEIN-RELATED-RELATED"/>
    <property type="match status" value="1"/>
</dbReference>
<keyword evidence="3" id="KW-1185">Reference proteome</keyword>
<dbReference type="InterPro" id="IPR033913">
    <property type="entry name" value="MTH1175_dom"/>
</dbReference>
<sequence length="117" mass="13206">MRITIPILEKEVNGRKLINPHFGKSNLFAIFDTETGNLEILENPTLELQRGRGNYIAKLFSEKGIEAVLVKDIGSGALSKLENFEIKVYLLSQSIKFLDEALELFKEGKFSKGNDDF</sequence>
<protein>
    <submittedName>
        <fullName evidence="2">Predicted Fe-Mo cluster-binding protein, NifX family</fullName>
    </submittedName>
</protein>
<reference evidence="2 3" key="1">
    <citation type="submission" date="2017-05" db="EMBL/GenBank/DDBJ databases">
        <authorList>
            <person name="Varghese N."/>
            <person name="Submissions S."/>
        </authorList>
    </citation>
    <scope>NUCLEOTIDE SEQUENCE [LARGE SCALE GENOMIC DNA]</scope>
    <source>
        <strain evidence="2 3">DSM 16304</strain>
    </source>
</reference>
<dbReference type="InterPro" id="IPR051840">
    <property type="entry name" value="NifX/NifY_domain"/>
</dbReference>
<dbReference type="PANTHER" id="PTHR33937:SF2">
    <property type="entry name" value="DINITROGENASE IRON-MOLYBDENUM COFACTOR BIOSYNTHESIS DOMAIN-CONTAINING PROTEIN"/>
    <property type="match status" value="1"/>
</dbReference>
<name>A0A521DDM3_9BACT</name>
<dbReference type="Pfam" id="PF02579">
    <property type="entry name" value="Nitro_FeMo-Co"/>
    <property type="match status" value="1"/>
</dbReference>
<evidence type="ECO:0000313" key="2">
    <source>
        <dbReference type="EMBL" id="SMO69695.1"/>
    </source>
</evidence>